<dbReference type="SMART" id="SM00584">
    <property type="entry name" value="TLDc"/>
    <property type="match status" value="1"/>
</dbReference>
<dbReference type="PANTHER" id="PTHR23354">
    <property type="entry name" value="NUCLEOLAR PROTEIN 7/ESTROGEN RECEPTOR COACTIVATOR-RELATED"/>
    <property type="match status" value="1"/>
</dbReference>
<accession>A0A6A7A233</accession>
<feature type="region of interest" description="Disordered" evidence="6">
    <location>
        <begin position="261"/>
        <end position="287"/>
    </location>
</feature>
<feature type="region of interest" description="Disordered" evidence="6">
    <location>
        <begin position="45"/>
        <end position="76"/>
    </location>
</feature>
<feature type="compositionally biased region" description="Low complexity" evidence="6">
    <location>
        <begin position="1"/>
        <end position="13"/>
    </location>
</feature>
<comment type="function">
    <text evidence="4">May be involved in protection from oxidative damage.</text>
</comment>
<name>A0A6A7A233_9PLEO</name>
<feature type="compositionally biased region" description="Basic and acidic residues" evidence="6">
    <location>
        <begin position="53"/>
        <end position="62"/>
    </location>
</feature>
<dbReference type="GO" id="GO:0005634">
    <property type="term" value="C:nucleus"/>
    <property type="evidence" value="ECO:0007669"/>
    <property type="project" value="TreeGrafter"/>
</dbReference>
<evidence type="ECO:0000256" key="4">
    <source>
        <dbReference type="ARBA" id="ARBA00037112"/>
    </source>
</evidence>
<keyword evidence="3" id="KW-0496">Mitochondrion</keyword>
<evidence type="ECO:0000256" key="5">
    <source>
        <dbReference type="ARBA" id="ARBA00040604"/>
    </source>
</evidence>
<organism evidence="8 9">
    <name type="scientific">Ophiobolus disseminans</name>
    <dbReference type="NCBI Taxonomy" id="1469910"/>
    <lineage>
        <taxon>Eukaryota</taxon>
        <taxon>Fungi</taxon>
        <taxon>Dikarya</taxon>
        <taxon>Ascomycota</taxon>
        <taxon>Pezizomycotina</taxon>
        <taxon>Dothideomycetes</taxon>
        <taxon>Pleosporomycetidae</taxon>
        <taxon>Pleosporales</taxon>
        <taxon>Pleosporineae</taxon>
        <taxon>Phaeosphaeriaceae</taxon>
        <taxon>Ophiobolus</taxon>
    </lineage>
</organism>
<feature type="region of interest" description="Disordered" evidence="6">
    <location>
        <begin position="97"/>
        <end position="123"/>
    </location>
</feature>
<feature type="compositionally biased region" description="Polar residues" evidence="6">
    <location>
        <begin position="261"/>
        <end position="286"/>
    </location>
</feature>
<evidence type="ECO:0000256" key="6">
    <source>
        <dbReference type="SAM" id="MobiDB-lite"/>
    </source>
</evidence>
<reference evidence="8" key="1">
    <citation type="journal article" date="2020" name="Stud. Mycol.">
        <title>101 Dothideomycetes genomes: a test case for predicting lifestyles and emergence of pathogens.</title>
        <authorList>
            <person name="Haridas S."/>
            <person name="Albert R."/>
            <person name="Binder M."/>
            <person name="Bloem J."/>
            <person name="Labutti K."/>
            <person name="Salamov A."/>
            <person name="Andreopoulos B."/>
            <person name="Baker S."/>
            <person name="Barry K."/>
            <person name="Bills G."/>
            <person name="Bluhm B."/>
            <person name="Cannon C."/>
            <person name="Castanera R."/>
            <person name="Culley D."/>
            <person name="Daum C."/>
            <person name="Ezra D."/>
            <person name="Gonzalez J."/>
            <person name="Henrissat B."/>
            <person name="Kuo A."/>
            <person name="Liang C."/>
            <person name="Lipzen A."/>
            <person name="Lutzoni F."/>
            <person name="Magnuson J."/>
            <person name="Mondo S."/>
            <person name="Nolan M."/>
            <person name="Ohm R."/>
            <person name="Pangilinan J."/>
            <person name="Park H.-J."/>
            <person name="Ramirez L."/>
            <person name="Alfaro M."/>
            <person name="Sun H."/>
            <person name="Tritt A."/>
            <person name="Yoshinaga Y."/>
            <person name="Zwiers L.-H."/>
            <person name="Turgeon B."/>
            <person name="Goodwin S."/>
            <person name="Spatafora J."/>
            <person name="Crous P."/>
            <person name="Grigoriev I."/>
        </authorList>
    </citation>
    <scope>NUCLEOTIDE SEQUENCE</scope>
    <source>
        <strain evidence="8">CBS 113818</strain>
    </source>
</reference>
<protein>
    <recommendedName>
        <fullName evidence="5">Oxidation resistance protein 1</fullName>
    </recommendedName>
</protein>
<evidence type="ECO:0000259" key="7">
    <source>
        <dbReference type="PROSITE" id="PS51886"/>
    </source>
</evidence>
<dbReference type="PANTHER" id="PTHR23354:SF62">
    <property type="entry name" value="MUSTARD, ISOFORM V"/>
    <property type="match status" value="1"/>
</dbReference>
<dbReference type="OrthoDB" id="26679at2759"/>
<feature type="region of interest" description="Disordered" evidence="6">
    <location>
        <begin position="1"/>
        <end position="27"/>
    </location>
</feature>
<feature type="compositionally biased region" description="Low complexity" evidence="6">
    <location>
        <begin position="64"/>
        <end position="76"/>
    </location>
</feature>
<evidence type="ECO:0000256" key="3">
    <source>
        <dbReference type="ARBA" id="ARBA00023128"/>
    </source>
</evidence>
<gene>
    <name evidence="8" type="ORF">CC86DRAFT_439867</name>
</gene>
<dbReference type="GO" id="GO:0005739">
    <property type="term" value="C:mitochondrion"/>
    <property type="evidence" value="ECO:0007669"/>
    <property type="project" value="UniProtKB-SubCell"/>
</dbReference>
<dbReference type="GO" id="GO:0006979">
    <property type="term" value="P:response to oxidative stress"/>
    <property type="evidence" value="ECO:0007669"/>
    <property type="project" value="TreeGrafter"/>
</dbReference>
<dbReference type="AlphaFoldDB" id="A0A6A7A233"/>
<dbReference type="Pfam" id="PF07534">
    <property type="entry name" value="TLD"/>
    <property type="match status" value="2"/>
</dbReference>
<dbReference type="Proteomes" id="UP000799424">
    <property type="component" value="Unassembled WGS sequence"/>
</dbReference>
<comment type="similarity">
    <text evidence="2">Belongs to the OXR1 family.</text>
</comment>
<evidence type="ECO:0000256" key="1">
    <source>
        <dbReference type="ARBA" id="ARBA00004173"/>
    </source>
</evidence>
<evidence type="ECO:0000313" key="8">
    <source>
        <dbReference type="EMBL" id="KAF2827380.1"/>
    </source>
</evidence>
<evidence type="ECO:0000313" key="9">
    <source>
        <dbReference type="Proteomes" id="UP000799424"/>
    </source>
</evidence>
<comment type="subcellular location">
    <subcellularLocation>
        <location evidence="1">Mitochondrion</location>
    </subcellularLocation>
</comment>
<evidence type="ECO:0000256" key="2">
    <source>
        <dbReference type="ARBA" id="ARBA00009540"/>
    </source>
</evidence>
<keyword evidence="9" id="KW-1185">Reference proteome</keyword>
<sequence>MPTTTDSSQSSHSSPPPSRSTPNRSSSYFTYPINYAVSGVLRRLNTESSSNTDAKRSTRSVDDSSNTTSTIQSQLQSTASSISHSFASFVTNSSGPDMHSVFQPHRTASPFQPPPLTPLTLHGYGQNTKDSGKLLSKSLAEEVRLLIPTRLQLVDEWTLGYSLDEHGVSLATLYQRCEPYLGKRGGYVLVVKDGDGGIFGAYLSHPPNLAKKYNGSFFGTGESFLWRAHVLTSMPNLANLPPPPSADTTHATRMTTIATSKRVSNSKGVLSPPASGNGSRSGTSTPDRIRFQAFPWSAKDEMFMHCEKEYMLIGGGGGHSGLWLDDNLEHGISEKCETFGNEPLSDEGKRFEVIGVELWYIGASF</sequence>
<dbReference type="PROSITE" id="PS51886">
    <property type="entry name" value="TLDC"/>
    <property type="match status" value="1"/>
</dbReference>
<feature type="domain" description="TLDc" evidence="7">
    <location>
        <begin position="133"/>
        <end position="362"/>
    </location>
</feature>
<dbReference type="InterPro" id="IPR006571">
    <property type="entry name" value="TLDc_dom"/>
</dbReference>
<dbReference type="EMBL" id="MU006224">
    <property type="protein sequence ID" value="KAF2827380.1"/>
    <property type="molecule type" value="Genomic_DNA"/>
</dbReference>
<proteinExistence type="inferred from homology"/>